<accession>A0AAU1I8V2</accession>
<name>A0AAU1I8V2_9ACTN</name>
<evidence type="ECO:0000256" key="1">
    <source>
        <dbReference type="SAM" id="MobiDB-lite"/>
    </source>
</evidence>
<sequence length="165" mass="18591">MAIRRLPSRRRRRRDRRRRPPLQWSRTPPRPATTSHLTRDIKAAYDAATDAYPDVDLDKCTRTTSLDDRRCGAALKAAENVAADTERRLRVKKPEYADVLYSHVFLTTSAVKDGIDRLRDPIPCYGLSDAAEPPPPLRAEAESICAEGADIFKSEWGIFLSSVTP</sequence>
<organism evidence="2">
    <name type="scientific">Streptomyces sp. NBC_00180</name>
    <dbReference type="NCBI Taxonomy" id="2903632"/>
    <lineage>
        <taxon>Bacteria</taxon>
        <taxon>Bacillati</taxon>
        <taxon>Actinomycetota</taxon>
        <taxon>Actinomycetes</taxon>
        <taxon>Kitasatosporales</taxon>
        <taxon>Streptomycetaceae</taxon>
        <taxon>Streptomyces</taxon>
    </lineage>
</organism>
<protein>
    <submittedName>
        <fullName evidence="2">Uncharacterized protein</fullName>
    </submittedName>
</protein>
<reference evidence="2" key="1">
    <citation type="submission" date="2022-10" db="EMBL/GenBank/DDBJ databases">
        <title>The complete genomes of actinobacterial strains from the NBC collection.</title>
        <authorList>
            <person name="Joergensen T.S."/>
            <person name="Alvarez Arevalo M."/>
            <person name="Sterndorff E.B."/>
            <person name="Faurdal D."/>
            <person name="Vuksanovic O."/>
            <person name="Mourched A.-S."/>
            <person name="Charusanti P."/>
            <person name="Shaw S."/>
            <person name="Blin K."/>
            <person name="Weber T."/>
        </authorList>
    </citation>
    <scope>NUCLEOTIDE SEQUENCE</scope>
    <source>
        <strain evidence="2">NBC 00180</strain>
    </source>
</reference>
<dbReference type="EMBL" id="CP108140">
    <property type="protein sequence ID" value="WTP90711.1"/>
    <property type="molecule type" value="Genomic_DNA"/>
</dbReference>
<gene>
    <name evidence="2" type="ORF">OG477_37565</name>
</gene>
<proteinExistence type="predicted"/>
<feature type="region of interest" description="Disordered" evidence="1">
    <location>
        <begin position="1"/>
        <end position="36"/>
    </location>
</feature>
<evidence type="ECO:0000313" key="2">
    <source>
        <dbReference type="EMBL" id="WTP90711.1"/>
    </source>
</evidence>
<feature type="compositionally biased region" description="Basic residues" evidence="1">
    <location>
        <begin position="1"/>
        <end position="20"/>
    </location>
</feature>
<dbReference type="AlphaFoldDB" id="A0AAU1I8V2"/>